<dbReference type="GeneID" id="96598543"/>
<sequence>MTRYYSNNTKDEFIKLAQSEILTSSEVLDELQISRQALSSLVKREKLIPIKELTRDRLFLKEDVEIRKEAAKKFYANYQPYDE</sequence>
<proteinExistence type="predicted"/>
<comment type="caution">
    <text evidence="1">The sequence shown here is derived from an EMBL/GenBank/DDBJ whole genome shotgun (WGS) entry which is preliminary data.</text>
</comment>
<dbReference type="PATRIC" id="fig|582475.4.peg.1533"/>
<evidence type="ECO:0000313" key="1">
    <source>
        <dbReference type="EMBL" id="KMY32409.1"/>
    </source>
</evidence>
<dbReference type="AlphaFoldDB" id="A0A0K9FCV0"/>
<protein>
    <recommendedName>
        <fullName evidence="3">DNA-binding protein</fullName>
    </recommendedName>
</protein>
<gene>
    <name evidence="1" type="ORF">ACZ11_09790</name>
</gene>
<evidence type="ECO:0000313" key="2">
    <source>
        <dbReference type="Proteomes" id="UP000037326"/>
    </source>
</evidence>
<name>A0A0K9FCV0_9BACI</name>
<reference evidence="2" key="1">
    <citation type="submission" date="2015-07" db="EMBL/GenBank/DDBJ databases">
        <authorList>
            <consortium name="Consortium for Microbial Forensics and Genomics (microFORGE)"/>
            <person name="Knight B.M."/>
            <person name="Roberts D.P."/>
            <person name="Lin D."/>
            <person name="Hari K."/>
            <person name="Fletcher J."/>
            <person name="Melcher U."/>
            <person name="Blagden T."/>
            <person name="Winegar R.A."/>
        </authorList>
    </citation>
    <scope>NUCLEOTIDE SEQUENCE [LARGE SCALE GENOMIC DNA]</scope>
    <source>
        <strain evidence="2">DSM 23493</strain>
    </source>
</reference>
<dbReference type="Proteomes" id="UP000037326">
    <property type="component" value="Unassembled WGS sequence"/>
</dbReference>
<dbReference type="RefSeq" id="WP_049665653.1">
    <property type="nucleotide sequence ID" value="NZ_LFXJ01000005.1"/>
</dbReference>
<evidence type="ECO:0008006" key="3">
    <source>
        <dbReference type="Google" id="ProtNLM"/>
    </source>
</evidence>
<organism evidence="1 2">
    <name type="scientific">Lysinibacillus xylanilyticus</name>
    <dbReference type="NCBI Taxonomy" id="582475"/>
    <lineage>
        <taxon>Bacteria</taxon>
        <taxon>Bacillati</taxon>
        <taxon>Bacillota</taxon>
        <taxon>Bacilli</taxon>
        <taxon>Bacillales</taxon>
        <taxon>Bacillaceae</taxon>
        <taxon>Lysinibacillus</taxon>
    </lineage>
</organism>
<dbReference type="OrthoDB" id="2382315at2"/>
<dbReference type="EMBL" id="LFXJ01000005">
    <property type="protein sequence ID" value="KMY32409.1"/>
    <property type="molecule type" value="Genomic_DNA"/>
</dbReference>
<accession>A0A0K9FCV0</accession>